<proteinExistence type="predicted"/>
<dbReference type="AlphaFoldDB" id="A0A5B7DPQ9"/>
<reference evidence="1 2" key="1">
    <citation type="submission" date="2019-05" db="EMBL/GenBank/DDBJ databases">
        <title>Another draft genome of Portunus trituberculatus and its Hox gene families provides insights of decapod evolution.</title>
        <authorList>
            <person name="Jeong J.-H."/>
            <person name="Song I."/>
            <person name="Kim S."/>
            <person name="Choi T."/>
            <person name="Kim D."/>
            <person name="Ryu S."/>
            <person name="Kim W."/>
        </authorList>
    </citation>
    <scope>NUCLEOTIDE SEQUENCE [LARGE SCALE GENOMIC DNA]</scope>
    <source>
        <tissue evidence="1">Muscle</tissue>
    </source>
</reference>
<evidence type="ECO:0000313" key="1">
    <source>
        <dbReference type="EMBL" id="MPC23631.1"/>
    </source>
</evidence>
<evidence type="ECO:0000313" key="2">
    <source>
        <dbReference type="Proteomes" id="UP000324222"/>
    </source>
</evidence>
<name>A0A5B7DPQ9_PORTR</name>
<dbReference type="EMBL" id="VSRR010001233">
    <property type="protein sequence ID" value="MPC23631.1"/>
    <property type="molecule type" value="Genomic_DNA"/>
</dbReference>
<accession>A0A5B7DPQ9</accession>
<keyword evidence="2" id="KW-1185">Reference proteome</keyword>
<sequence>MHVSSTLLRSFPGVAQSRDGNQSYLPRGPVYHLASTSYCNPKPDTDHLDTQPKPYIGVIKRQDQGRGKLTERAVPFSLNEREGTYSYIRITKLTASTSRCGVCNTLTAPKRTSATSEQYVARLKRSFKQEFEEADQNVTFCQAHASSYFRASCILAKTCTSSPSTHSTVQSAQSALNTPSI</sequence>
<gene>
    <name evidence="1" type="ORF">E2C01_016690</name>
</gene>
<protein>
    <submittedName>
        <fullName evidence="1">Uncharacterized protein</fullName>
    </submittedName>
</protein>
<organism evidence="1 2">
    <name type="scientific">Portunus trituberculatus</name>
    <name type="common">Swimming crab</name>
    <name type="synonym">Neptunus trituberculatus</name>
    <dbReference type="NCBI Taxonomy" id="210409"/>
    <lineage>
        <taxon>Eukaryota</taxon>
        <taxon>Metazoa</taxon>
        <taxon>Ecdysozoa</taxon>
        <taxon>Arthropoda</taxon>
        <taxon>Crustacea</taxon>
        <taxon>Multicrustacea</taxon>
        <taxon>Malacostraca</taxon>
        <taxon>Eumalacostraca</taxon>
        <taxon>Eucarida</taxon>
        <taxon>Decapoda</taxon>
        <taxon>Pleocyemata</taxon>
        <taxon>Brachyura</taxon>
        <taxon>Eubrachyura</taxon>
        <taxon>Portunoidea</taxon>
        <taxon>Portunidae</taxon>
        <taxon>Portuninae</taxon>
        <taxon>Portunus</taxon>
    </lineage>
</organism>
<dbReference type="Proteomes" id="UP000324222">
    <property type="component" value="Unassembled WGS sequence"/>
</dbReference>
<comment type="caution">
    <text evidence="1">The sequence shown here is derived from an EMBL/GenBank/DDBJ whole genome shotgun (WGS) entry which is preliminary data.</text>
</comment>